<dbReference type="PANTHER" id="PTHR43617:SF2">
    <property type="entry name" value="UPF0039 PROTEIN SLL0451"/>
    <property type="match status" value="1"/>
</dbReference>
<dbReference type="InterPro" id="IPR050276">
    <property type="entry name" value="MshD_Acetyltransferase"/>
</dbReference>
<evidence type="ECO:0000313" key="2">
    <source>
        <dbReference type="EMBL" id="MBB4945268.1"/>
    </source>
</evidence>
<evidence type="ECO:0000259" key="1">
    <source>
        <dbReference type="PROSITE" id="PS51186"/>
    </source>
</evidence>
<dbReference type="InterPro" id="IPR000182">
    <property type="entry name" value="GNAT_dom"/>
</dbReference>
<keyword evidence="2" id="KW-0808">Transferase</keyword>
<dbReference type="Gene3D" id="3.40.630.30">
    <property type="match status" value="1"/>
</dbReference>
<dbReference type="RefSeq" id="WP_246510962.1">
    <property type="nucleotide sequence ID" value="NZ_JACHJR010000001.1"/>
</dbReference>
<sequence>MSTLRWATRPETAADVPAIRAVVLAAFETALEADLVEALRADRSWLPGLSVVAETPDGTVVGHALLTRCHIDDTPALCLAPVAVRPDHQRTGAGAAAVRAALAAARAQGEHTVTVLGHPEYYPRFGFRRASLHGIKTTFDVPDEALMALDLDSDSPLPGGILRYATPFGV</sequence>
<organism evidence="2 3">
    <name type="scientific">Kitasatospora gansuensis</name>
    <dbReference type="NCBI Taxonomy" id="258050"/>
    <lineage>
        <taxon>Bacteria</taxon>
        <taxon>Bacillati</taxon>
        <taxon>Actinomycetota</taxon>
        <taxon>Actinomycetes</taxon>
        <taxon>Kitasatosporales</taxon>
        <taxon>Streptomycetaceae</taxon>
        <taxon>Kitasatospora</taxon>
    </lineage>
</organism>
<keyword evidence="3" id="KW-1185">Reference proteome</keyword>
<dbReference type="AlphaFoldDB" id="A0A7W7WFT0"/>
<proteinExistence type="predicted"/>
<dbReference type="PANTHER" id="PTHR43617">
    <property type="entry name" value="L-AMINO ACID N-ACETYLTRANSFERASE"/>
    <property type="match status" value="1"/>
</dbReference>
<dbReference type="InterPro" id="IPR016181">
    <property type="entry name" value="Acyl_CoA_acyltransferase"/>
</dbReference>
<protein>
    <submittedName>
        <fullName evidence="2">Putative N-acetyltransferase YhbS</fullName>
    </submittedName>
</protein>
<reference evidence="2 3" key="1">
    <citation type="submission" date="2020-08" db="EMBL/GenBank/DDBJ databases">
        <title>Sequencing the genomes of 1000 actinobacteria strains.</title>
        <authorList>
            <person name="Klenk H.-P."/>
        </authorList>
    </citation>
    <scope>NUCLEOTIDE SEQUENCE [LARGE SCALE GENOMIC DNA]</scope>
    <source>
        <strain evidence="2 3">DSM 44786</strain>
    </source>
</reference>
<gene>
    <name evidence="2" type="ORF">F4556_000803</name>
</gene>
<dbReference type="SUPFAM" id="SSF55729">
    <property type="entry name" value="Acyl-CoA N-acyltransferases (Nat)"/>
    <property type="match status" value="1"/>
</dbReference>
<comment type="caution">
    <text evidence="2">The sequence shown here is derived from an EMBL/GenBank/DDBJ whole genome shotgun (WGS) entry which is preliminary data.</text>
</comment>
<dbReference type="Pfam" id="PF00583">
    <property type="entry name" value="Acetyltransf_1"/>
    <property type="match status" value="1"/>
</dbReference>
<dbReference type="GO" id="GO:0016747">
    <property type="term" value="F:acyltransferase activity, transferring groups other than amino-acyl groups"/>
    <property type="evidence" value="ECO:0007669"/>
    <property type="project" value="InterPro"/>
</dbReference>
<dbReference type="EMBL" id="JACHJR010000001">
    <property type="protein sequence ID" value="MBB4945268.1"/>
    <property type="molecule type" value="Genomic_DNA"/>
</dbReference>
<evidence type="ECO:0000313" key="3">
    <source>
        <dbReference type="Proteomes" id="UP000573327"/>
    </source>
</evidence>
<accession>A0A7W7WFT0</accession>
<dbReference type="PROSITE" id="PS51186">
    <property type="entry name" value="GNAT"/>
    <property type="match status" value="1"/>
</dbReference>
<name>A0A7W7WFT0_9ACTN</name>
<dbReference type="Proteomes" id="UP000573327">
    <property type="component" value="Unassembled WGS sequence"/>
</dbReference>
<feature type="domain" description="N-acetyltransferase" evidence="1">
    <location>
        <begin position="6"/>
        <end position="152"/>
    </location>
</feature>